<reference evidence="5" key="1">
    <citation type="submission" date="2019-04" db="EMBL/GenBank/DDBJ databases">
        <title>Genome sequencing of Clostridium botulinum Groups I-IV and Clostridium butyricum.</title>
        <authorList>
            <person name="Brunt J."/>
            <person name="Van Vliet A.H.M."/>
            <person name="Stringer S.C."/>
            <person name="Carter A.T."/>
            <person name="Peck M.W."/>
        </authorList>
    </citation>
    <scope>NUCLEOTIDE SEQUENCE</scope>
    <source>
        <strain evidence="5">751/1</strain>
    </source>
</reference>
<evidence type="ECO:0000256" key="4">
    <source>
        <dbReference type="ARBA" id="ARBA00048741"/>
    </source>
</evidence>
<comment type="catalytic activity">
    <reaction evidence="4">
        <text>L-aspartate + L-glutamine + ATP + H2O = L-asparagine + L-glutamate + AMP + diphosphate + H(+)</text>
        <dbReference type="Rhea" id="RHEA:12228"/>
        <dbReference type="ChEBI" id="CHEBI:15377"/>
        <dbReference type="ChEBI" id="CHEBI:15378"/>
        <dbReference type="ChEBI" id="CHEBI:29985"/>
        <dbReference type="ChEBI" id="CHEBI:29991"/>
        <dbReference type="ChEBI" id="CHEBI:30616"/>
        <dbReference type="ChEBI" id="CHEBI:33019"/>
        <dbReference type="ChEBI" id="CHEBI:58048"/>
        <dbReference type="ChEBI" id="CHEBI:58359"/>
        <dbReference type="ChEBI" id="CHEBI:456215"/>
        <dbReference type="EC" id="6.3.5.4"/>
    </reaction>
</comment>
<dbReference type="AlphaFoldDB" id="A0A6G4HSW4"/>
<dbReference type="GO" id="GO:0005524">
    <property type="term" value="F:ATP binding"/>
    <property type="evidence" value="ECO:0007669"/>
    <property type="project" value="UniProtKB-KW"/>
</dbReference>
<dbReference type="GO" id="GO:0004066">
    <property type="term" value="F:asparagine synthase (glutamine-hydrolyzing) activity"/>
    <property type="evidence" value="ECO:0007669"/>
    <property type="project" value="UniProtKB-EC"/>
</dbReference>
<evidence type="ECO:0000256" key="2">
    <source>
        <dbReference type="ARBA" id="ARBA00012737"/>
    </source>
</evidence>
<evidence type="ECO:0000256" key="1">
    <source>
        <dbReference type="ARBA" id="ARBA00005187"/>
    </source>
</evidence>
<dbReference type="Pfam" id="PF00733">
    <property type="entry name" value="Asn_synthase"/>
    <property type="match status" value="1"/>
</dbReference>
<dbReference type="Pfam" id="PF13537">
    <property type="entry name" value="GATase_7"/>
    <property type="match status" value="1"/>
</dbReference>
<comment type="pathway">
    <text evidence="1">Amino-acid biosynthesis; L-asparagine biosynthesis; L-asparagine from L-aspartate (L-Gln route): step 1/1.</text>
</comment>
<dbReference type="InterPro" id="IPR029055">
    <property type="entry name" value="Ntn_hydrolases_N"/>
</dbReference>
<name>A0A6G4HSW4_CLOBO</name>
<dbReference type="InterPro" id="IPR013691">
    <property type="entry name" value="MeTrfase_14"/>
</dbReference>
<dbReference type="Pfam" id="PF08484">
    <property type="entry name" value="Methyltransf_14"/>
    <property type="match status" value="1"/>
</dbReference>
<proteinExistence type="predicted"/>
<dbReference type="InterPro" id="IPR029063">
    <property type="entry name" value="SAM-dependent_MTases_sf"/>
</dbReference>
<dbReference type="InterPro" id="IPR001962">
    <property type="entry name" value="Asn_synthase"/>
</dbReference>
<dbReference type="InterPro" id="IPR051786">
    <property type="entry name" value="ASN_synthetase/amidase"/>
</dbReference>
<dbReference type="Gene3D" id="3.40.50.720">
    <property type="entry name" value="NAD(P)-binding Rossmann-like Domain"/>
    <property type="match status" value="1"/>
</dbReference>
<dbReference type="GO" id="GO:0006529">
    <property type="term" value="P:asparagine biosynthetic process"/>
    <property type="evidence" value="ECO:0007669"/>
    <property type="project" value="UniProtKB-KW"/>
</dbReference>
<dbReference type="RefSeq" id="WP_061311461.1">
    <property type="nucleotide sequence ID" value="NZ_JACBCU010000001.1"/>
</dbReference>
<accession>A0A6G4HSW4</accession>
<sequence>MSLLLVNQLKNNDKLFQLANYGKHKYLTYLGKNITIDFVNDEVLFKQANIVSNEDNTLIGFMLGEIYDTEDKKYDLKSKGHIFETDLDIEYVLHLYEEYGDDELKRFNGKFIICIYDDVKKETIIVNDRYGYYTYFYSVNKGKYTFCNDPNILLDYIEKRELNRQAVNEFLNFGYLLDNKTLFKDINKLEPASVVKVKNDEVSFVKYWNYTDIKKNNSIKYEEAVENLGILWIKSVQKILNKHETFILPLSGGLDSRAILAAADFLGLNKKIKKAFTMGQENCWDYLIAKQVCKVANIEHELVKVNGQTWLEAVDDTVRNSIGAVSCYCGFSKKHLKSITRYPILNGLAGDLVLGGSFLSKDLIEGKEKYSEYCYKKLKSSGLKNTEIMEELQKVHVKCDNFNSNKGSFDYYFLNNSRVRNFTVTGGLIFGTNYNDLIPFFDNKLIEFVYSLPDKWRVNSKLYKDMLIKFFPKFYMDIPWQQNGKAIKEMGIHDFLFKKIRFKKYHKNLVKIKKSSKLIILFGASNYGRKVLSLVKIKYKNIVFCDNDVNKHGRYIEKYKIISPSELLQIKDKNYYIFISSTYKNAISRQLERLKINNYIYIDLYYNREKLYSKNFINFDEWIKKDTIKREIYSVLLDNEITKDELFNKHEVSNLLKLHMDKNIKSWNDILILYTFKKFLRSFELY</sequence>
<dbReference type="EC" id="6.3.5.4" evidence="2"/>
<protein>
    <recommendedName>
        <fullName evidence="2">asparagine synthase (glutamine-hydrolyzing)</fullName>
        <ecNumber evidence="2">6.3.5.4</ecNumber>
    </recommendedName>
</protein>
<dbReference type="GO" id="GO:0005829">
    <property type="term" value="C:cytosol"/>
    <property type="evidence" value="ECO:0007669"/>
    <property type="project" value="TreeGrafter"/>
</dbReference>
<dbReference type="SUPFAM" id="SSF56235">
    <property type="entry name" value="N-terminal nucleophile aminohydrolases (Ntn hydrolases)"/>
    <property type="match status" value="1"/>
</dbReference>
<dbReference type="InterPro" id="IPR017932">
    <property type="entry name" value="GATase_2_dom"/>
</dbReference>
<comment type="caution">
    <text evidence="5">The sequence shown here is derived from an EMBL/GenBank/DDBJ whole genome shotgun (WGS) entry which is preliminary data.</text>
</comment>
<keyword evidence="3" id="KW-0061">Asparagine biosynthesis</keyword>
<evidence type="ECO:0000313" key="5">
    <source>
        <dbReference type="EMBL" id="NFV16371.1"/>
    </source>
</evidence>
<dbReference type="EMBL" id="SXEU01000003">
    <property type="protein sequence ID" value="NFV16371.1"/>
    <property type="molecule type" value="Genomic_DNA"/>
</dbReference>
<organism evidence="5">
    <name type="scientific">Clostridium botulinum</name>
    <dbReference type="NCBI Taxonomy" id="1491"/>
    <lineage>
        <taxon>Bacteria</taxon>
        <taxon>Bacillati</taxon>
        <taxon>Bacillota</taxon>
        <taxon>Clostridia</taxon>
        <taxon>Eubacteriales</taxon>
        <taxon>Clostridiaceae</taxon>
        <taxon>Clostridium</taxon>
    </lineage>
</organism>
<dbReference type="PANTHER" id="PTHR43284">
    <property type="entry name" value="ASPARAGINE SYNTHETASE (GLUTAMINE-HYDROLYZING)"/>
    <property type="match status" value="1"/>
</dbReference>
<dbReference type="Gene3D" id="3.40.50.620">
    <property type="entry name" value="HUPs"/>
    <property type="match status" value="1"/>
</dbReference>
<dbReference type="Gene3D" id="3.60.20.10">
    <property type="entry name" value="Glutamine Phosphoribosylpyrophosphate, subunit 1, domain 1"/>
    <property type="match status" value="1"/>
</dbReference>
<dbReference type="InterPro" id="IPR014729">
    <property type="entry name" value="Rossmann-like_a/b/a_fold"/>
</dbReference>
<evidence type="ECO:0000256" key="3">
    <source>
        <dbReference type="ARBA" id="ARBA00022888"/>
    </source>
</evidence>
<dbReference type="SUPFAM" id="SSF53335">
    <property type="entry name" value="S-adenosyl-L-methionine-dependent methyltransferases"/>
    <property type="match status" value="1"/>
</dbReference>
<dbReference type="PANTHER" id="PTHR43284:SF1">
    <property type="entry name" value="ASPARAGINE SYNTHETASE"/>
    <property type="match status" value="1"/>
</dbReference>
<keyword evidence="3" id="KW-0028">Amino-acid biosynthesis</keyword>
<gene>
    <name evidence="5" type="ORF">FDG29_09400</name>
</gene>
<dbReference type="SUPFAM" id="SSF52402">
    <property type="entry name" value="Adenine nucleotide alpha hydrolases-like"/>
    <property type="match status" value="1"/>
</dbReference>